<comment type="caution">
    <text evidence="1">The sequence shown here is derived from an EMBL/GenBank/DDBJ whole genome shotgun (WGS) entry which is preliminary data.</text>
</comment>
<dbReference type="Proteomes" id="UP000187406">
    <property type="component" value="Unassembled WGS sequence"/>
</dbReference>
<keyword evidence="2" id="KW-1185">Reference proteome</keyword>
<dbReference type="EMBL" id="BDDD01003080">
    <property type="protein sequence ID" value="GAV84012.1"/>
    <property type="molecule type" value="Genomic_DNA"/>
</dbReference>
<reference evidence="2" key="1">
    <citation type="submission" date="2016-04" db="EMBL/GenBank/DDBJ databases">
        <title>Cephalotus genome sequencing.</title>
        <authorList>
            <person name="Fukushima K."/>
            <person name="Hasebe M."/>
            <person name="Fang X."/>
        </authorList>
    </citation>
    <scope>NUCLEOTIDE SEQUENCE [LARGE SCALE GENOMIC DNA]</scope>
    <source>
        <strain evidence="2">cv. St1</strain>
    </source>
</reference>
<evidence type="ECO:0000313" key="1">
    <source>
        <dbReference type="EMBL" id="GAV84012.1"/>
    </source>
</evidence>
<dbReference type="AlphaFoldDB" id="A0A1Q3CUZ8"/>
<sequence length="42" mass="4920">MGLLCHYLCGNGFARYIILDENSLCYNFYTLSTKQCVELPRR</sequence>
<accession>A0A1Q3CUZ8</accession>
<gene>
    <name evidence="1" type="ORF">CFOL_v3_27457</name>
</gene>
<dbReference type="InParanoid" id="A0A1Q3CUZ8"/>
<organism evidence="1 2">
    <name type="scientific">Cephalotus follicularis</name>
    <name type="common">Albany pitcher plant</name>
    <dbReference type="NCBI Taxonomy" id="3775"/>
    <lineage>
        <taxon>Eukaryota</taxon>
        <taxon>Viridiplantae</taxon>
        <taxon>Streptophyta</taxon>
        <taxon>Embryophyta</taxon>
        <taxon>Tracheophyta</taxon>
        <taxon>Spermatophyta</taxon>
        <taxon>Magnoliopsida</taxon>
        <taxon>eudicotyledons</taxon>
        <taxon>Gunneridae</taxon>
        <taxon>Pentapetalae</taxon>
        <taxon>rosids</taxon>
        <taxon>fabids</taxon>
        <taxon>Oxalidales</taxon>
        <taxon>Cephalotaceae</taxon>
        <taxon>Cephalotus</taxon>
    </lineage>
</organism>
<protein>
    <submittedName>
        <fullName evidence="1">Uncharacterized protein</fullName>
    </submittedName>
</protein>
<evidence type="ECO:0000313" key="2">
    <source>
        <dbReference type="Proteomes" id="UP000187406"/>
    </source>
</evidence>
<proteinExistence type="predicted"/>
<name>A0A1Q3CUZ8_CEPFO</name>